<name>A0A1E1F125_9SPHN</name>
<dbReference type="InterPro" id="IPR002763">
    <property type="entry name" value="DUF72"/>
</dbReference>
<dbReference type="InterPro" id="IPR036520">
    <property type="entry name" value="UPF0759_sf"/>
</dbReference>
<dbReference type="OrthoDB" id="9780310at2"/>
<accession>A0A1E1F125</accession>
<organism evidence="1 2">
    <name type="scientific">Sphingobium cloacae</name>
    <dbReference type="NCBI Taxonomy" id="120107"/>
    <lineage>
        <taxon>Bacteria</taxon>
        <taxon>Pseudomonadati</taxon>
        <taxon>Pseudomonadota</taxon>
        <taxon>Alphaproteobacteria</taxon>
        <taxon>Sphingomonadales</taxon>
        <taxon>Sphingomonadaceae</taxon>
        <taxon>Sphingobium</taxon>
    </lineage>
</organism>
<evidence type="ECO:0008006" key="3">
    <source>
        <dbReference type="Google" id="ProtNLM"/>
    </source>
</evidence>
<evidence type="ECO:0000313" key="2">
    <source>
        <dbReference type="Proteomes" id="UP000218272"/>
    </source>
</evidence>
<dbReference type="SUPFAM" id="SSF117396">
    <property type="entry name" value="TM1631-like"/>
    <property type="match status" value="1"/>
</dbReference>
<protein>
    <recommendedName>
        <fullName evidence="3">DUF72 domain-containing protein</fullName>
    </recommendedName>
</protein>
<dbReference type="KEGG" id="sclo:SCLO_1011700"/>
<proteinExistence type="predicted"/>
<dbReference type="Gene3D" id="3.20.20.410">
    <property type="entry name" value="Protein of unknown function UPF0759"/>
    <property type="match status" value="1"/>
</dbReference>
<dbReference type="RefSeq" id="WP_066515513.1">
    <property type="nucleotide sequence ID" value="NZ_AP017655.1"/>
</dbReference>
<dbReference type="EMBL" id="AP017655">
    <property type="protein sequence ID" value="BAV64210.1"/>
    <property type="molecule type" value="Genomic_DNA"/>
</dbReference>
<sequence>MIRIGCSGWNYRDWRGLFYPEKLAAKNWFAFYAEHFDTVEINNSFYRLPGPELVDRWREQAPPGFCYAVKANRYLTQQKRLKDCEGPMERMMESFRHFSSTLGPVLYQLPPSLRLDLPRLENFLRIVPRDPVPIFEFRHESWYVDEVCTLLERHGAALCVHDMPGSASPRLGIGSTAYVRFHGTKGKYRGSYGEEGLANWAEWMVAQESEGRTVWAYFNNDYDALAIADARILRDMTGGRAGR</sequence>
<dbReference type="Proteomes" id="UP000218272">
    <property type="component" value="Chromosome SCLO_1"/>
</dbReference>
<keyword evidence="2" id="KW-1185">Reference proteome</keyword>
<dbReference type="PANTHER" id="PTHR30348">
    <property type="entry name" value="UNCHARACTERIZED PROTEIN YECE"/>
    <property type="match status" value="1"/>
</dbReference>
<dbReference type="Pfam" id="PF01904">
    <property type="entry name" value="DUF72"/>
    <property type="match status" value="1"/>
</dbReference>
<reference evidence="1 2" key="1">
    <citation type="submission" date="2016-10" db="EMBL/GenBank/DDBJ databases">
        <title>Complete Genome Sequence of the Nonylphenol-Degrading Bacterium Sphingobium cloacae JCM 10874T.</title>
        <authorList>
            <person name="Ootsuka M."/>
            <person name="Nishizawa T."/>
            <person name="Ohta H."/>
        </authorList>
    </citation>
    <scope>NUCLEOTIDE SEQUENCE [LARGE SCALE GENOMIC DNA]</scope>
    <source>
        <strain evidence="1 2">JCM 10874</strain>
    </source>
</reference>
<dbReference type="PANTHER" id="PTHR30348:SF4">
    <property type="entry name" value="DUF72 DOMAIN-CONTAINING PROTEIN"/>
    <property type="match status" value="1"/>
</dbReference>
<evidence type="ECO:0000313" key="1">
    <source>
        <dbReference type="EMBL" id="BAV64210.1"/>
    </source>
</evidence>
<dbReference type="AlphaFoldDB" id="A0A1E1F125"/>
<gene>
    <name evidence="1" type="ORF">SCLO_1011700</name>
</gene>